<dbReference type="Pfam" id="PF01571">
    <property type="entry name" value="GCV_T"/>
    <property type="match status" value="1"/>
</dbReference>
<keyword evidence="5" id="KW-1185">Reference proteome</keyword>
<dbReference type="InterPro" id="IPR017703">
    <property type="entry name" value="YgfZ/GCV_T_CS"/>
</dbReference>
<accession>A0A7W9SS04</accession>
<dbReference type="Gene3D" id="3.30.1360.120">
    <property type="entry name" value="Probable tRNA modification gtpase trme, domain 1"/>
    <property type="match status" value="1"/>
</dbReference>
<dbReference type="InterPro" id="IPR027266">
    <property type="entry name" value="TrmE/GcvT-like"/>
</dbReference>
<reference evidence="4 5" key="1">
    <citation type="submission" date="2020-08" db="EMBL/GenBank/DDBJ databases">
        <title>Genomic Encyclopedia of Type Strains, Phase IV (KMG-IV): sequencing the most valuable type-strain genomes for metagenomic binning, comparative biology and taxonomic classification.</title>
        <authorList>
            <person name="Goeker M."/>
        </authorList>
    </citation>
    <scope>NUCLEOTIDE SEQUENCE [LARGE SCALE GENOMIC DNA]</scope>
    <source>
        <strain evidence="4 5">DSM 23562</strain>
    </source>
</reference>
<name>A0A7W9SS04_ARMRO</name>
<evidence type="ECO:0000259" key="3">
    <source>
        <dbReference type="Pfam" id="PF08669"/>
    </source>
</evidence>
<evidence type="ECO:0000313" key="5">
    <source>
        <dbReference type="Proteomes" id="UP000520814"/>
    </source>
</evidence>
<dbReference type="Proteomes" id="UP000520814">
    <property type="component" value="Unassembled WGS sequence"/>
</dbReference>
<evidence type="ECO:0000256" key="1">
    <source>
        <dbReference type="ARBA" id="ARBA00022946"/>
    </source>
</evidence>
<dbReference type="PANTHER" id="PTHR22602">
    <property type="entry name" value="TRANSFERASE CAF17, MITOCHONDRIAL-RELATED"/>
    <property type="match status" value="1"/>
</dbReference>
<proteinExistence type="predicted"/>
<dbReference type="AlphaFoldDB" id="A0A7W9SS04"/>
<organism evidence="4 5">
    <name type="scientific">Armatimonas rosea</name>
    <dbReference type="NCBI Taxonomy" id="685828"/>
    <lineage>
        <taxon>Bacteria</taxon>
        <taxon>Bacillati</taxon>
        <taxon>Armatimonadota</taxon>
        <taxon>Armatimonadia</taxon>
        <taxon>Armatimonadales</taxon>
        <taxon>Armatimonadaceae</taxon>
        <taxon>Armatimonas</taxon>
    </lineage>
</organism>
<gene>
    <name evidence="4" type="ORF">HNQ39_002789</name>
</gene>
<dbReference type="InterPro" id="IPR045179">
    <property type="entry name" value="YgfZ/GcvT"/>
</dbReference>
<dbReference type="GO" id="GO:0016226">
    <property type="term" value="P:iron-sulfur cluster assembly"/>
    <property type="evidence" value="ECO:0007669"/>
    <property type="project" value="TreeGrafter"/>
</dbReference>
<dbReference type="EMBL" id="JACHGW010000002">
    <property type="protein sequence ID" value="MBB6050998.1"/>
    <property type="molecule type" value="Genomic_DNA"/>
</dbReference>
<evidence type="ECO:0000313" key="4">
    <source>
        <dbReference type="EMBL" id="MBB6050998.1"/>
    </source>
</evidence>
<dbReference type="InterPro" id="IPR013977">
    <property type="entry name" value="GcvT_C"/>
</dbReference>
<dbReference type="PANTHER" id="PTHR22602:SF0">
    <property type="entry name" value="TRANSFERASE CAF17, MITOCHONDRIAL-RELATED"/>
    <property type="match status" value="1"/>
</dbReference>
<dbReference type="InterPro" id="IPR029043">
    <property type="entry name" value="GcvT/YgfZ_C"/>
</dbReference>
<feature type="domain" description="Aminomethyltransferase C-terminal" evidence="3">
    <location>
        <begin position="235"/>
        <end position="292"/>
    </location>
</feature>
<keyword evidence="1" id="KW-0809">Transit peptide</keyword>
<dbReference type="RefSeq" id="WP_184196985.1">
    <property type="nucleotide sequence ID" value="NZ_JACHGW010000002.1"/>
</dbReference>
<dbReference type="SUPFAM" id="SSF101790">
    <property type="entry name" value="Aminomethyltransferase beta-barrel domain"/>
    <property type="match status" value="1"/>
</dbReference>
<dbReference type="InterPro" id="IPR006222">
    <property type="entry name" value="GCVT_N"/>
</dbReference>
<dbReference type="PIRSF" id="PIRSF006487">
    <property type="entry name" value="GcvT"/>
    <property type="match status" value="1"/>
</dbReference>
<feature type="domain" description="GCVT N-terminal" evidence="2">
    <location>
        <begin position="17"/>
        <end position="203"/>
    </location>
</feature>
<dbReference type="Pfam" id="PF08669">
    <property type="entry name" value="GCV_T_C"/>
    <property type="match status" value="1"/>
</dbReference>
<dbReference type="NCBIfam" id="TIGR03317">
    <property type="entry name" value="ygfZ_signature"/>
    <property type="match status" value="1"/>
</dbReference>
<protein>
    <submittedName>
        <fullName evidence="4">Folate-binding protein YgfZ</fullName>
    </submittedName>
</protein>
<evidence type="ECO:0000259" key="2">
    <source>
        <dbReference type="Pfam" id="PF01571"/>
    </source>
</evidence>
<sequence>MTLPECFYLPLERDLLRLTGRDRQSFLQGMVTNEIASLTPGQGCYAFHLTSKGQILADCRVACLEDSLLIDTEPGWGTPLAESLDHHLVMERVKITPLTGILSTFVGGEEAEEILRGLQLLPEPGEGSNVTQSFVGQQVIVVRTHWIAGTGFMIYASAETMAIVHDSAGELLDSAVFEGLRIEAGIPKGRVDFDEKTLAPETGQASRAIHYKKGCYIGQEVVARIDARGHTNRGFVRLTLDALVAPGTKLYTDGKEVGWLTSVAPGPTLGEPRALGYLRNEFAAPGTQVAVGESGMGVVV</sequence>
<dbReference type="SUPFAM" id="SSF103025">
    <property type="entry name" value="Folate-binding domain"/>
    <property type="match status" value="1"/>
</dbReference>
<comment type="caution">
    <text evidence="4">The sequence shown here is derived from an EMBL/GenBank/DDBJ whole genome shotgun (WGS) entry which is preliminary data.</text>
</comment>